<dbReference type="EMBL" id="JAUEPN010000008">
    <property type="protein sequence ID" value="KAK3291976.1"/>
    <property type="molecule type" value="Genomic_DNA"/>
</dbReference>
<feature type="transmembrane region" description="Helical" evidence="1">
    <location>
        <begin position="86"/>
        <end position="109"/>
    </location>
</feature>
<organism evidence="2 3">
    <name type="scientific">Chaetomium fimeti</name>
    <dbReference type="NCBI Taxonomy" id="1854472"/>
    <lineage>
        <taxon>Eukaryota</taxon>
        <taxon>Fungi</taxon>
        <taxon>Dikarya</taxon>
        <taxon>Ascomycota</taxon>
        <taxon>Pezizomycotina</taxon>
        <taxon>Sordariomycetes</taxon>
        <taxon>Sordariomycetidae</taxon>
        <taxon>Sordariales</taxon>
        <taxon>Chaetomiaceae</taxon>
        <taxon>Chaetomium</taxon>
    </lineage>
</organism>
<evidence type="ECO:0000313" key="3">
    <source>
        <dbReference type="Proteomes" id="UP001278766"/>
    </source>
</evidence>
<evidence type="ECO:0000256" key="1">
    <source>
        <dbReference type="SAM" id="Phobius"/>
    </source>
</evidence>
<proteinExistence type="predicted"/>
<dbReference type="AlphaFoldDB" id="A0AAE0LNH4"/>
<feature type="transmembrane region" description="Helical" evidence="1">
    <location>
        <begin position="48"/>
        <end position="66"/>
    </location>
</feature>
<keyword evidence="1" id="KW-0472">Membrane</keyword>
<keyword evidence="1" id="KW-0812">Transmembrane</keyword>
<gene>
    <name evidence="2" type="ORF">B0H64DRAFT_377535</name>
</gene>
<keyword evidence="1" id="KW-1133">Transmembrane helix</keyword>
<feature type="transmembrane region" description="Helical" evidence="1">
    <location>
        <begin position="156"/>
        <end position="179"/>
    </location>
</feature>
<dbReference type="GeneID" id="87839478"/>
<keyword evidence="3" id="KW-1185">Reference proteome</keyword>
<comment type="caution">
    <text evidence="2">The sequence shown here is derived from an EMBL/GenBank/DDBJ whole genome shotgun (WGS) entry which is preliminary data.</text>
</comment>
<reference evidence="2" key="1">
    <citation type="journal article" date="2023" name="Mol. Phylogenet. Evol.">
        <title>Genome-scale phylogeny and comparative genomics of the fungal order Sordariales.</title>
        <authorList>
            <person name="Hensen N."/>
            <person name="Bonometti L."/>
            <person name="Westerberg I."/>
            <person name="Brannstrom I.O."/>
            <person name="Guillou S."/>
            <person name="Cros-Aarteil S."/>
            <person name="Calhoun S."/>
            <person name="Haridas S."/>
            <person name="Kuo A."/>
            <person name="Mondo S."/>
            <person name="Pangilinan J."/>
            <person name="Riley R."/>
            <person name="LaButti K."/>
            <person name="Andreopoulos B."/>
            <person name="Lipzen A."/>
            <person name="Chen C."/>
            <person name="Yan M."/>
            <person name="Daum C."/>
            <person name="Ng V."/>
            <person name="Clum A."/>
            <person name="Steindorff A."/>
            <person name="Ohm R.A."/>
            <person name="Martin F."/>
            <person name="Silar P."/>
            <person name="Natvig D.O."/>
            <person name="Lalanne C."/>
            <person name="Gautier V."/>
            <person name="Ament-Velasquez S.L."/>
            <person name="Kruys A."/>
            <person name="Hutchinson M.I."/>
            <person name="Powell A.J."/>
            <person name="Barry K."/>
            <person name="Miller A.N."/>
            <person name="Grigoriev I.V."/>
            <person name="Debuchy R."/>
            <person name="Gladieux P."/>
            <person name="Hiltunen Thoren M."/>
            <person name="Johannesson H."/>
        </authorList>
    </citation>
    <scope>NUCLEOTIDE SEQUENCE</scope>
    <source>
        <strain evidence="2">CBS 168.71</strain>
    </source>
</reference>
<sequence>MTLPHRDYSSVGQLEAKSMETINLKRPWTSSPAPRLTGPGRRLFRRQIAWRFLNVVLFCALLVVVLDVFGRKGPLSLTEKRGFNTLTLLFSAIVSLSLGSLLSLLGSMLRWRLLAWEKHSLRDVDLILGATSPTGSLKLIWHHATDRNARWTRTTWAVLLYLLVNVLGRFSIAALGLAYNLNEIPYTEYPVMVPDWSSKPWYHATNRTDPDYPYVPFRHHHTIRNWNAYATLALSALPADFDVDDPSSYNTRNIGGKGLDRTVNGSHVTYSYALKEYRNSEELPPTDTVLRSSASCVGRSVIGDNVYEQGKRIGTWRVNDRNVPDSKNSMSLDVTRALCLDPLKPLDLWGGINMWTVWEPDERSPGASYSPGGCSTSYFFRKEENPGSTECDPSKSCCATFYELLLSFGGLDTLLARSVTNQPAPLFYKLYIESNGGKAAAKTARTRVDFVDYLASALNITGFYNPTTPLPLPLADELHAAHLTARLPLLTVMGAEMQLPRVPKHATAHPAERHLVRIALDVKWAAVVAVMGAIVLGQAVVVGVTVACCRGVILHEHDSVLPVARLLGAVVTSSLSVKLAPPLCLRFIL</sequence>
<name>A0AAE0LNH4_9PEZI</name>
<reference evidence="2" key="2">
    <citation type="submission" date="2023-06" db="EMBL/GenBank/DDBJ databases">
        <authorList>
            <consortium name="Lawrence Berkeley National Laboratory"/>
            <person name="Haridas S."/>
            <person name="Hensen N."/>
            <person name="Bonometti L."/>
            <person name="Westerberg I."/>
            <person name="Brannstrom I.O."/>
            <person name="Guillou S."/>
            <person name="Cros-Aarteil S."/>
            <person name="Calhoun S."/>
            <person name="Kuo A."/>
            <person name="Mondo S."/>
            <person name="Pangilinan J."/>
            <person name="Riley R."/>
            <person name="Labutti K."/>
            <person name="Andreopoulos B."/>
            <person name="Lipzen A."/>
            <person name="Chen C."/>
            <person name="Yanf M."/>
            <person name="Daum C."/>
            <person name="Ng V."/>
            <person name="Clum A."/>
            <person name="Steindorff A."/>
            <person name="Ohm R."/>
            <person name="Martin F."/>
            <person name="Silar P."/>
            <person name="Natvig D."/>
            <person name="Lalanne C."/>
            <person name="Gautier V."/>
            <person name="Ament-Velasquez S.L."/>
            <person name="Kruys A."/>
            <person name="Hutchinson M.I."/>
            <person name="Powell A.J."/>
            <person name="Barry K."/>
            <person name="Miller A.N."/>
            <person name="Grigoriev I.V."/>
            <person name="Debuchy R."/>
            <person name="Gladieux P."/>
            <person name="Thoren M.H."/>
            <person name="Johannesson H."/>
        </authorList>
    </citation>
    <scope>NUCLEOTIDE SEQUENCE</scope>
    <source>
        <strain evidence="2">CBS 168.71</strain>
    </source>
</reference>
<dbReference type="RefSeq" id="XP_062655490.1">
    <property type="nucleotide sequence ID" value="XM_062802530.1"/>
</dbReference>
<protein>
    <submittedName>
        <fullName evidence="2">Uncharacterized protein</fullName>
    </submittedName>
</protein>
<feature type="transmembrane region" description="Helical" evidence="1">
    <location>
        <begin position="524"/>
        <end position="549"/>
    </location>
</feature>
<evidence type="ECO:0000313" key="2">
    <source>
        <dbReference type="EMBL" id="KAK3291976.1"/>
    </source>
</evidence>
<accession>A0AAE0LNH4</accession>
<dbReference type="Proteomes" id="UP001278766">
    <property type="component" value="Unassembled WGS sequence"/>
</dbReference>